<comment type="similarity">
    <text evidence="2">Belongs to the cytidine and deoxycytidylate deaminase family.</text>
</comment>
<reference evidence="11" key="3">
    <citation type="submission" date="2024-03" db="EMBL/GenBank/DDBJ databases">
        <title>The Genome Sequence of Enterococcus sp. DIV0242b.</title>
        <authorList>
            <consortium name="The Broad Institute Genomics Platform"/>
            <consortium name="The Broad Institute Microbial Omics Core"/>
            <consortium name="The Broad Institute Genomic Center for Infectious Diseases"/>
            <person name="Earl A."/>
            <person name="Manson A."/>
            <person name="Gilmore M."/>
            <person name="Schwartman J."/>
            <person name="Shea T."/>
            <person name="Abouelleil A."/>
            <person name="Cao P."/>
            <person name="Chapman S."/>
            <person name="Cusick C."/>
            <person name="Young S."/>
            <person name="Neafsey D."/>
            <person name="Nusbaum C."/>
            <person name="Birren B."/>
        </authorList>
    </citation>
    <scope>NUCLEOTIDE SEQUENCE</scope>
    <source>
        <strain evidence="11">9E7_DIV0242</strain>
    </source>
</reference>
<evidence type="ECO:0000256" key="5">
    <source>
        <dbReference type="ARBA" id="ARBA00022833"/>
    </source>
</evidence>
<dbReference type="CDD" id="cd01286">
    <property type="entry name" value="deoxycytidylate_deaminase"/>
    <property type="match status" value="1"/>
</dbReference>
<dbReference type="NCBIfam" id="TIGR02571">
    <property type="entry name" value="ComEB"/>
    <property type="match status" value="1"/>
</dbReference>
<dbReference type="InterPro" id="IPR016193">
    <property type="entry name" value="Cytidine_deaminase-like"/>
</dbReference>
<dbReference type="Gene3D" id="3.40.140.10">
    <property type="entry name" value="Cytidine Deaminase, domain 2"/>
    <property type="match status" value="1"/>
</dbReference>
<dbReference type="EMBL" id="NGMM01000001">
    <property type="protein sequence ID" value="OTP18787.1"/>
    <property type="molecule type" value="Genomic_DNA"/>
</dbReference>
<dbReference type="Proteomes" id="UP000195141">
    <property type="component" value="Chromosome"/>
</dbReference>
<gene>
    <name evidence="11" type="ORF">A5888_000568</name>
    <name evidence="10" type="ORF">A5888_000601</name>
</gene>
<evidence type="ECO:0000256" key="4">
    <source>
        <dbReference type="ARBA" id="ARBA00022801"/>
    </source>
</evidence>
<evidence type="ECO:0000256" key="1">
    <source>
        <dbReference type="ARBA" id="ARBA00001947"/>
    </source>
</evidence>
<evidence type="ECO:0000313" key="11">
    <source>
        <dbReference type="EMBL" id="WYJ88849.1"/>
    </source>
</evidence>
<dbReference type="SUPFAM" id="SSF53927">
    <property type="entry name" value="Cytidine deaminase-like"/>
    <property type="match status" value="1"/>
</dbReference>
<dbReference type="InterPro" id="IPR015517">
    <property type="entry name" value="dCMP_deaminase-rel"/>
</dbReference>
<evidence type="ECO:0000313" key="12">
    <source>
        <dbReference type="Proteomes" id="UP000195141"/>
    </source>
</evidence>
<feature type="domain" description="CMP/dCMP-type deaminase" evidence="9">
    <location>
        <begin position="7"/>
        <end position="129"/>
    </location>
</feature>
<evidence type="ECO:0000313" key="10">
    <source>
        <dbReference type="EMBL" id="OTP18787.1"/>
    </source>
</evidence>
<feature type="binding site" evidence="8">
    <location>
        <position position="100"/>
    </location>
    <ligand>
        <name>Zn(2+)</name>
        <dbReference type="ChEBI" id="CHEBI:29105"/>
        <note>catalytic</note>
    </ligand>
</feature>
<keyword evidence="12" id="KW-1185">Reference proteome</keyword>
<dbReference type="PROSITE" id="PS51747">
    <property type="entry name" value="CYT_DCMP_DEAMINASES_2"/>
    <property type="match status" value="1"/>
</dbReference>
<proteinExistence type="inferred from homology"/>
<dbReference type="InterPro" id="IPR016473">
    <property type="entry name" value="dCMP_deaminase"/>
</dbReference>
<feature type="binding site" evidence="8">
    <location>
        <position position="103"/>
    </location>
    <ligand>
        <name>Zn(2+)</name>
        <dbReference type="ChEBI" id="CHEBI:29105"/>
        <note>catalytic</note>
    </ligand>
</feature>
<dbReference type="InterPro" id="IPR013404">
    <property type="entry name" value="Competence_ComEB"/>
</dbReference>
<dbReference type="GO" id="GO:0008270">
    <property type="term" value="F:zinc ion binding"/>
    <property type="evidence" value="ECO:0007669"/>
    <property type="project" value="InterPro"/>
</dbReference>
<dbReference type="PANTHER" id="PTHR11086:SF18">
    <property type="entry name" value="DEOXYCYTIDYLATE DEAMINASE"/>
    <property type="match status" value="1"/>
</dbReference>
<keyword evidence="4" id="KW-0378">Hydrolase</keyword>
<evidence type="ECO:0000256" key="3">
    <source>
        <dbReference type="ARBA" id="ARBA00022723"/>
    </source>
</evidence>
<reference evidence="10" key="1">
    <citation type="submission" date="2017-05" db="EMBL/GenBank/DDBJ databases">
        <title>The Genome Sequence of Enterococcus sp. 9E7_DIV0242.</title>
        <authorList>
            <consortium name="The Broad Institute Genomics Platform"/>
            <consortium name="The Broad Institute Genomic Center for Infectious Diseases"/>
            <person name="Earl A."/>
            <person name="Manson A."/>
            <person name="Schwartman J."/>
            <person name="Gilmore M."/>
            <person name="Abouelleil A."/>
            <person name="Cao P."/>
            <person name="Chapman S."/>
            <person name="Cusick C."/>
            <person name="Shea T."/>
            <person name="Young S."/>
            <person name="Neafsey D."/>
            <person name="Nusbaum C."/>
            <person name="Birren B."/>
        </authorList>
    </citation>
    <scope>NUCLEOTIDE SEQUENCE [LARGE SCALE GENOMIC DNA]</scope>
    <source>
        <strain evidence="10">9E7_DIV0242</strain>
    </source>
</reference>
<keyword evidence="3 8" id="KW-0479">Metal-binding</keyword>
<sequence>MTLERIPWDQYFMAQSVLLALRSTCTRLEVGATIVRDKRIIAGGYNGSVSGDVHCIDEDCYVVDGHCVRTIHAEMNAVLQCAKFGIPTDGAEIYVTHFPCLQCTKMILQAGIKKIHYLKDYRNDPYAVELISKAGATADKVTLSKKYFSELQLGEEESSLGETPISETD</sequence>
<name>A0A242KCK1_9ENTE</name>
<evidence type="ECO:0000256" key="6">
    <source>
        <dbReference type="NCBIfam" id="TIGR02571"/>
    </source>
</evidence>
<dbReference type="InterPro" id="IPR016192">
    <property type="entry name" value="APOBEC/CMP_deaminase_Zn-bd"/>
</dbReference>
<dbReference type="Pfam" id="PF00383">
    <property type="entry name" value="dCMP_cyt_deam_1"/>
    <property type="match status" value="1"/>
</dbReference>
<feature type="active site" description="Proton donor" evidence="7">
    <location>
        <position position="74"/>
    </location>
</feature>
<comment type="cofactor">
    <cofactor evidence="1 8">
        <name>Zn(2+)</name>
        <dbReference type="ChEBI" id="CHEBI:29105"/>
    </cofactor>
</comment>
<feature type="binding site" evidence="8">
    <location>
        <position position="72"/>
    </location>
    <ligand>
        <name>Zn(2+)</name>
        <dbReference type="ChEBI" id="CHEBI:29105"/>
        <note>catalytic</note>
    </ligand>
</feature>
<dbReference type="GO" id="GO:0006220">
    <property type="term" value="P:pyrimidine nucleotide metabolic process"/>
    <property type="evidence" value="ECO:0007669"/>
    <property type="project" value="InterPro"/>
</dbReference>
<evidence type="ECO:0000259" key="9">
    <source>
        <dbReference type="PROSITE" id="PS51747"/>
    </source>
</evidence>
<dbReference type="RefSeq" id="WP_086347733.1">
    <property type="nucleotide sequence ID" value="NZ_CP147247.1"/>
</dbReference>
<evidence type="ECO:0000256" key="2">
    <source>
        <dbReference type="ARBA" id="ARBA00006576"/>
    </source>
</evidence>
<dbReference type="InterPro" id="IPR035105">
    <property type="entry name" value="Deoxycytidylate_deaminase_dom"/>
</dbReference>
<dbReference type="GO" id="GO:0004132">
    <property type="term" value="F:dCMP deaminase activity"/>
    <property type="evidence" value="ECO:0007669"/>
    <property type="project" value="InterPro"/>
</dbReference>
<evidence type="ECO:0000256" key="7">
    <source>
        <dbReference type="PIRSR" id="PIRSR006019-1"/>
    </source>
</evidence>
<dbReference type="PANTHER" id="PTHR11086">
    <property type="entry name" value="DEOXYCYTIDYLATE DEAMINASE-RELATED"/>
    <property type="match status" value="1"/>
</dbReference>
<accession>A0A242KCK1</accession>
<dbReference type="OrthoDB" id="9788517at2"/>
<dbReference type="PROSITE" id="PS00903">
    <property type="entry name" value="CYT_DCMP_DEAMINASES_1"/>
    <property type="match status" value="1"/>
</dbReference>
<keyword evidence="5 8" id="KW-0862">Zinc</keyword>
<dbReference type="GO" id="GO:0005737">
    <property type="term" value="C:cytoplasm"/>
    <property type="evidence" value="ECO:0007669"/>
    <property type="project" value="TreeGrafter"/>
</dbReference>
<organism evidence="10">
    <name type="scientific">Candidatus Enterococcus clewellii</name>
    <dbReference type="NCBI Taxonomy" id="1834193"/>
    <lineage>
        <taxon>Bacteria</taxon>
        <taxon>Bacillati</taxon>
        <taxon>Bacillota</taxon>
        <taxon>Bacilli</taxon>
        <taxon>Lactobacillales</taxon>
        <taxon>Enterococcaceae</taxon>
        <taxon>Enterococcus</taxon>
    </lineage>
</organism>
<dbReference type="PIRSF" id="PIRSF006019">
    <property type="entry name" value="dCMP_deaminase"/>
    <property type="match status" value="1"/>
</dbReference>
<evidence type="ECO:0000256" key="8">
    <source>
        <dbReference type="PIRSR" id="PIRSR006019-2"/>
    </source>
</evidence>
<protein>
    <recommendedName>
        <fullName evidence="6">ComE operon protein 2</fullName>
    </recommendedName>
</protein>
<dbReference type="InterPro" id="IPR002125">
    <property type="entry name" value="CMP_dCMP_dom"/>
</dbReference>
<dbReference type="EMBL" id="CP147247">
    <property type="protein sequence ID" value="WYJ88849.1"/>
    <property type="molecule type" value="Genomic_DNA"/>
</dbReference>
<reference evidence="11" key="2">
    <citation type="submission" date="2017-05" db="EMBL/GenBank/DDBJ databases">
        <authorList>
            <consortium name="The Broad Institute Genomics Platform"/>
            <consortium name="The Broad Institute Genomic Center for Infectious Diseases"/>
            <person name="Earl A."/>
            <person name="Manson A."/>
            <person name="Schwartman J."/>
            <person name="Gilmore M."/>
            <person name="Abouelleil A."/>
            <person name="Cao P."/>
            <person name="Chapman S."/>
            <person name="Cusick C."/>
            <person name="Shea T."/>
            <person name="Young S."/>
            <person name="Neafsey D."/>
            <person name="Nusbaum C."/>
            <person name="Birren B."/>
        </authorList>
    </citation>
    <scope>NUCLEOTIDE SEQUENCE</scope>
    <source>
        <strain evidence="11">9E7_DIV0242</strain>
    </source>
</reference>
<dbReference type="AlphaFoldDB" id="A0A242KCK1"/>